<dbReference type="PROSITE" id="PS00059">
    <property type="entry name" value="ADH_ZINC"/>
    <property type="match status" value="1"/>
</dbReference>
<dbReference type="SUPFAM" id="SSF50129">
    <property type="entry name" value="GroES-like"/>
    <property type="match status" value="2"/>
</dbReference>
<dbReference type="InterPro" id="IPR002328">
    <property type="entry name" value="ADH_Zn_CS"/>
</dbReference>
<dbReference type="GeneID" id="105896540"/>
<evidence type="ECO:0000313" key="8">
    <source>
        <dbReference type="Proteomes" id="UP000515152"/>
    </source>
</evidence>
<dbReference type="Pfam" id="PF08240">
    <property type="entry name" value="ADH_N"/>
    <property type="match status" value="1"/>
</dbReference>
<keyword evidence="4" id="KW-0560">Oxidoreductase</keyword>
<dbReference type="AlphaFoldDB" id="A0A6P3VR03"/>
<dbReference type="Pfam" id="PF00107">
    <property type="entry name" value="ADH_zinc_N"/>
    <property type="match status" value="1"/>
</dbReference>
<evidence type="ECO:0000259" key="7">
    <source>
        <dbReference type="SMART" id="SM00829"/>
    </source>
</evidence>
<comment type="similarity">
    <text evidence="6">Belongs to the zinc-containing alcohol dehydrogenase family.</text>
</comment>
<evidence type="ECO:0000256" key="5">
    <source>
        <dbReference type="ARBA" id="ARBA00023027"/>
    </source>
</evidence>
<evidence type="ECO:0000256" key="4">
    <source>
        <dbReference type="ARBA" id="ARBA00023002"/>
    </source>
</evidence>
<dbReference type="GO" id="GO:0051903">
    <property type="term" value="F:S-(hydroxymethyl)glutathione dehydrogenase [NAD(P)+] activity"/>
    <property type="evidence" value="ECO:0007669"/>
    <property type="project" value="TreeGrafter"/>
</dbReference>
<comment type="cofactor">
    <cofactor evidence="1 6">
        <name>Zn(2+)</name>
        <dbReference type="ChEBI" id="CHEBI:29105"/>
    </cofactor>
</comment>
<sequence>MNWLTPPSTGQHYLKQRRSPSVSLLTQTELQTSLFTLHNKTMATAGKVIKCHAAVAWKPNAPLVIEEIEVAPPQKHEIRIKVIATGVCHTDLYHLFEGKHEEGFPAVLGHEGAGIVESVGPGVTDFKPGDTVIPLFISQCGECRFCKHPKSNMCERSWTTLSTGIMAEKDSRFTCRGKVIFQFMGTSTFSEYTVLNQISVAKICDDARLDRVCLLGCGVATGYGAAINTAQVTRGSVCAVFGLGGVGLAAVMGCRNAGASRIIGVDINEDKFGKARALGATDCVNPKKHSKPISEVLSEMTNGGVDFSLECVGNVAVMRSALESCVRGWGVSVMVGWTDLDDFSARPIQLIAGKTWKGSLFGGFKGKDAVPKLVLDYKSGRINLDEFVTHTMPLDKVNDSIELMKTGKCIRTVLNVSPK</sequence>
<evidence type="ECO:0000256" key="1">
    <source>
        <dbReference type="ARBA" id="ARBA00001947"/>
    </source>
</evidence>
<dbReference type="InterPro" id="IPR011032">
    <property type="entry name" value="GroES-like_sf"/>
</dbReference>
<dbReference type="InterPro" id="IPR013149">
    <property type="entry name" value="ADH-like_C"/>
</dbReference>
<dbReference type="OrthoDB" id="417550at2759"/>
<dbReference type="SMART" id="SM00829">
    <property type="entry name" value="PKS_ER"/>
    <property type="match status" value="1"/>
</dbReference>
<evidence type="ECO:0000256" key="3">
    <source>
        <dbReference type="ARBA" id="ARBA00022833"/>
    </source>
</evidence>
<keyword evidence="5" id="KW-0520">NAD</keyword>
<feature type="domain" description="Enoyl reductase (ER)" evidence="7">
    <location>
        <begin position="58"/>
        <end position="414"/>
    </location>
</feature>
<evidence type="ECO:0000256" key="2">
    <source>
        <dbReference type="ARBA" id="ARBA00022723"/>
    </source>
</evidence>
<name>A0A6P3VR03_CLUHA</name>
<evidence type="ECO:0000256" key="6">
    <source>
        <dbReference type="RuleBase" id="RU361277"/>
    </source>
</evidence>
<keyword evidence="2 6" id="KW-0479">Metal-binding</keyword>
<dbReference type="GO" id="GO:0046294">
    <property type="term" value="P:formaldehyde catabolic process"/>
    <property type="evidence" value="ECO:0007669"/>
    <property type="project" value="TreeGrafter"/>
</dbReference>
<dbReference type="Gene3D" id="3.40.50.720">
    <property type="entry name" value="NAD(P)-binding Rossmann-like Domain"/>
    <property type="match status" value="1"/>
</dbReference>
<organism evidence="8 9">
    <name type="scientific">Clupea harengus</name>
    <name type="common">Atlantic herring</name>
    <dbReference type="NCBI Taxonomy" id="7950"/>
    <lineage>
        <taxon>Eukaryota</taxon>
        <taxon>Metazoa</taxon>
        <taxon>Chordata</taxon>
        <taxon>Craniata</taxon>
        <taxon>Vertebrata</taxon>
        <taxon>Euteleostomi</taxon>
        <taxon>Actinopterygii</taxon>
        <taxon>Neopterygii</taxon>
        <taxon>Teleostei</taxon>
        <taxon>Clupei</taxon>
        <taxon>Clupeiformes</taxon>
        <taxon>Clupeoidei</taxon>
        <taxon>Clupeidae</taxon>
        <taxon>Clupea</taxon>
    </lineage>
</organism>
<dbReference type="GO" id="GO:0005829">
    <property type="term" value="C:cytosol"/>
    <property type="evidence" value="ECO:0007669"/>
    <property type="project" value="TreeGrafter"/>
</dbReference>
<reference evidence="9" key="1">
    <citation type="submission" date="2025-08" db="UniProtKB">
        <authorList>
            <consortium name="RefSeq"/>
        </authorList>
    </citation>
    <scope>IDENTIFICATION</scope>
</reference>
<dbReference type="FunFam" id="3.40.50.720:FF:001160">
    <property type="entry name" value="Alcohol dehydrogenase 1"/>
    <property type="match status" value="1"/>
</dbReference>
<dbReference type="PANTHER" id="PTHR43880">
    <property type="entry name" value="ALCOHOL DEHYDROGENASE"/>
    <property type="match status" value="1"/>
</dbReference>
<keyword evidence="3 6" id="KW-0862">Zinc</keyword>
<gene>
    <name evidence="9" type="primary">LOC105896540</name>
</gene>
<dbReference type="SUPFAM" id="SSF51735">
    <property type="entry name" value="NAD(P)-binding Rossmann-fold domains"/>
    <property type="match status" value="1"/>
</dbReference>
<evidence type="ECO:0000313" key="9">
    <source>
        <dbReference type="RefSeq" id="XP_012678761.3"/>
    </source>
</evidence>
<dbReference type="InterPro" id="IPR036291">
    <property type="entry name" value="NAD(P)-bd_dom_sf"/>
</dbReference>
<dbReference type="GO" id="GO:0004022">
    <property type="term" value="F:alcohol dehydrogenase (NAD+) activity"/>
    <property type="evidence" value="ECO:0007669"/>
    <property type="project" value="UniProtKB-ARBA"/>
</dbReference>
<dbReference type="InterPro" id="IPR013154">
    <property type="entry name" value="ADH-like_N"/>
</dbReference>
<dbReference type="PANTHER" id="PTHR43880:SF3">
    <property type="entry name" value="ALCOHOL DEHYDROGENASE 8A-RELATED"/>
    <property type="match status" value="1"/>
</dbReference>
<dbReference type="Gene3D" id="3.90.180.10">
    <property type="entry name" value="Medium-chain alcohol dehydrogenases, catalytic domain"/>
    <property type="match status" value="1"/>
</dbReference>
<dbReference type="InterPro" id="IPR020843">
    <property type="entry name" value="ER"/>
</dbReference>
<protein>
    <submittedName>
        <fullName evidence="9">Alcohol dehydrogenase 1-like</fullName>
    </submittedName>
</protein>
<accession>A0A6P3VR03</accession>
<keyword evidence="8" id="KW-1185">Reference proteome</keyword>
<dbReference type="KEGG" id="char:105896540"/>
<dbReference type="Proteomes" id="UP000515152">
    <property type="component" value="Chromosome 21"/>
</dbReference>
<dbReference type="FunFam" id="3.90.180.10:FF:000007">
    <property type="entry name" value="Alcohol dehydrogenase 6"/>
    <property type="match status" value="1"/>
</dbReference>
<dbReference type="RefSeq" id="XP_012678761.3">
    <property type="nucleotide sequence ID" value="XM_012823307.3"/>
</dbReference>
<dbReference type="GO" id="GO:0008270">
    <property type="term" value="F:zinc ion binding"/>
    <property type="evidence" value="ECO:0007669"/>
    <property type="project" value="InterPro"/>
</dbReference>
<proteinExistence type="inferred from homology"/>